<dbReference type="EMBL" id="CM001276">
    <property type="protein sequence ID" value="EHH50929.1"/>
    <property type="molecule type" value="Genomic_DNA"/>
</dbReference>
<organism>
    <name type="scientific">Macaca fascicularis</name>
    <name type="common">Crab-eating macaque</name>
    <name type="synonym">Cynomolgus monkey</name>
    <dbReference type="NCBI Taxonomy" id="9541"/>
    <lineage>
        <taxon>Eukaryota</taxon>
        <taxon>Metazoa</taxon>
        <taxon>Chordata</taxon>
        <taxon>Craniata</taxon>
        <taxon>Vertebrata</taxon>
        <taxon>Euteleostomi</taxon>
        <taxon>Mammalia</taxon>
        <taxon>Eutheria</taxon>
        <taxon>Euarchontoglires</taxon>
        <taxon>Primates</taxon>
        <taxon>Haplorrhini</taxon>
        <taxon>Catarrhini</taxon>
        <taxon>Cercopithecidae</taxon>
        <taxon>Cercopithecinae</taxon>
        <taxon>Macaca</taxon>
    </lineage>
</organism>
<gene>
    <name evidence="1" type="ORF">EGM_01836</name>
</gene>
<dbReference type="AlphaFoldDB" id="G7NXL1"/>
<name>G7NXL1_MACFA</name>
<reference evidence="1" key="1">
    <citation type="journal article" date="2011" name="Nat. Biotechnol.">
        <title>Genome sequencing and comparison of two nonhuman primate animal models, the cynomolgus and Chinese rhesus macaques.</title>
        <authorList>
            <person name="Yan G."/>
            <person name="Zhang G."/>
            <person name="Fang X."/>
            <person name="Zhang Y."/>
            <person name="Li C."/>
            <person name="Ling F."/>
            <person name="Cooper D.N."/>
            <person name="Li Q."/>
            <person name="Li Y."/>
            <person name="van Gool A.J."/>
            <person name="Du H."/>
            <person name="Chen J."/>
            <person name="Chen R."/>
            <person name="Zhang P."/>
            <person name="Huang Z."/>
            <person name="Thompson J.R."/>
            <person name="Meng Y."/>
            <person name="Bai Y."/>
            <person name="Wang J."/>
            <person name="Zhuo M."/>
            <person name="Wang T."/>
            <person name="Huang Y."/>
            <person name="Wei L."/>
            <person name="Li J."/>
            <person name="Wang Z."/>
            <person name="Hu H."/>
            <person name="Yang P."/>
            <person name="Le L."/>
            <person name="Stenson P.D."/>
            <person name="Li B."/>
            <person name="Liu X."/>
            <person name="Ball E.V."/>
            <person name="An N."/>
            <person name="Huang Q."/>
            <person name="Zhang Y."/>
            <person name="Fan W."/>
            <person name="Zhang X."/>
            <person name="Li Y."/>
            <person name="Wang W."/>
            <person name="Katze M.G."/>
            <person name="Su B."/>
            <person name="Nielsen R."/>
            <person name="Yang H."/>
            <person name="Wang J."/>
            <person name="Wang X."/>
            <person name="Wang J."/>
        </authorList>
    </citation>
    <scope>NUCLEOTIDE SEQUENCE [LARGE SCALE GENOMIC DNA]</scope>
    <source>
        <strain evidence="1">CE-4</strain>
    </source>
</reference>
<evidence type="ECO:0000313" key="1">
    <source>
        <dbReference type="EMBL" id="EHH50929.1"/>
    </source>
</evidence>
<sequence>FSQHHLLNRESFPHFLFLSGLSKISCG</sequence>
<feature type="non-terminal residue" evidence="1">
    <location>
        <position position="27"/>
    </location>
</feature>
<protein>
    <submittedName>
        <fullName evidence="1">Uncharacterized protein</fullName>
    </submittedName>
</protein>
<accession>G7NXL1</accession>
<dbReference type="Proteomes" id="UP000009130">
    <property type="component" value="Chromosome 1"/>
</dbReference>
<proteinExistence type="predicted"/>
<feature type="non-terminal residue" evidence="1">
    <location>
        <position position="1"/>
    </location>
</feature>